<comment type="similarity">
    <text evidence="1">Belongs to the archease family.</text>
</comment>
<dbReference type="InterPro" id="IPR023572">
    <property type="entry name" value="Archease_dom"/>
</dbReference>
<evidence type="ECO:0000259" key="5">
    <source>
        <dbReference type="Pfam" id="PF01951"/>
    </source>
</evidence>
<dbReference type="InterPro" id="IPR036820">
    <property type="entry name" value="Archease_dom_sf"/>
</dbReference>
<evidence type="ECO:0000256" key="3">
    <source>
        <dbReference type="ARBA" id="ARBA00022723"/>
    </source>
</evidence>
<evidence type="ECO:0000256" key="2">
    <source>
        <dbReference type="ARBA" id="ARBA00022694"/>
    </source>
</evidence>
<gene>
    <name evidence="6" type="ORF">GXN74_09760</name>
</gene>
<dbReference type="PANTHER" id="PTHR12682:SF11">
    <property type="entry name" value="PROTEIN ARCHEASE"/>
    <property type="match status" value="1"/>
</dbReference>
<feature type="domain" description="Archease" evidence="5">
    <location>
        <begin position="4"/>
        <end position="138"/>
    </location>
</feature>
<sequence>MQRYRYLEHTADVRMLVEGSELPSLFSAALEGLNGILRKDSGTLPRQPEEEARVELEAVDETALLVDFLSEVLALSSIRRAVFFQVEFSTLDGRSLYATLHGKRVDGFDEEVKAVTYHEAEVKLTGEGDYRTVIVFDI</sequence>
<dbReference type="GO" id="GO:0008033">
    <property type="term" value="P:tRNA processing"/>
    <property type="evidence" value="ECO:0007669"/>
    <property type="project" value="UniProtKB-KW"/>
</dbReference>
<keyword evidence="3" id="KW-0479">Metal-binding</keyword>
<dbReference type="RefSeq" id="WP_162370748.1">
    <property type="nucleotide sequence ID" value="NZ_JAAEEH010000026.1"/>
</dbReference>
<evidence type="ECO:0000256" key="4">
    <source>
        <dbReference type="ARBA" id="ARBA00022837"/>
    </source>
</evidence>
<dbReference type="Pfam" id="PF01951">
    <property type="entry name" value="Archease"/>
    <property type="match status" value="1"/>
</dbReference>
<evidence type="ECO:0000256" key="1">
    <source>
        <dbReference type="ARBA" id="ARBA00007963"/>
    </source>
</evidence>
<protein>
    <submittedName>
        <fullName evidence="6">Archease</fullName>
    </submittedName>
</protein>
<proteinExistence type="inferred from homology"/>
<reference evidence="6 7" key="1">
    <citation type="submission" date="2020-01" db="EMBL/GenBank/DDBJ databases">
        <title>Anaeroalcalibacter tamaniensis gen. nov., sp. nov., moderately halophilic strictly anaerobic fermenter bacterium from mud volcano of Taman peninsula.</title>
        <authorList>
            <person name="Frolova A."/>
            <person name="Merkel A.Y."/>
            <person name="Slobodkin A.I."/>
        </authorList>
    </citation>
    <scope>NUCLEOTIDE SEQUENCE [LARGE SCALE GENOMIC DNA]</scope>
    <source>
        <strain evidence="6 7">F-3ap</strain>
    </source>
</reference>
<accession>A0A7X5KNH2</accession>
<comment type="caution">
    <text evidence="6">The sequence shown here is derived from an EMBL/GenBank/DDBJ whole genome shotgun (WGS) entry which is preliminary data.</text>
</comment>
<organism evidence="6 7">
    <name type="scientific">Anaerotalea alkaliphila</name>
    <dbReference type="NCBI Taxonomy" id="2662126"/>
    <lineage>
        <taxon>Bacteria</taxon>
        <taxon>Bacillati</taxon>
        <taxon>Bacillota</taxon>
        <taxon>Clostridia</taxon>
        <taxon>Eubacteriales</taxon>
        <taxon>Anaerotalea</taxon>
    </lineage>
</organism>
<dbReference type="Proteomes" id="UP000461585">
    <property type="component" value="Unassembled WGS sequence"/>
</dbReference>
<dbReference type="AlphaFoldDB" id="A0A7X5KNH2"/>
<dbReference type="EMBL" id="JAAEEH010000026">
    <property type="protein sequence ID" value="NDL68024.1"/>
    <property type="molecule type" value="Genomic_DNA"/>
</dbReference>
<dbReference type="Gene3D" id="3.55.10.10">
    <property type="entry name" value="Archease domain"/>
    <property type="match status" value="1"/>
</dbReference>
<dbReference type="GO" id="GO:0046872">
    <property type="term" value="F:metal ion binding"/>
    <property type="evidence" value="ECO:0007669"/>
    <property type="project" value="UniProtKB-KW"/>
</dbReference>
<keyword evidence="4" id="KW-0106">Calcium</keyword>
<evidence type="ECO:0000313" key="7">
    <source>
        <dbReference type="Proteomes" id="UP000461585"/>
    </source>
</evidence>
<keyword evidence="2" id="KW-0819">tRNA processing</keyword>
<dbReference type="PANTHER" id="PTHR12682">
    <property type="entry name" value="ARCHEASE"/>
    <property type="match status" value="1"/>
</dbReference>
<dbReference type="SUPFAM" id="SSF69819">
    <property type="entry name" value="MTH1598-like"/>
    <property type="match status" value="1"/>
</dbReference>
<dbReference type="InterPro" id="IPR002804">
    <property type="entry name" value="Archease"/>
</dbReference>
<evidence type="ECO:0000313" key="6">
    <source>
        <dbReference type="EMBL" id="NDL68024.1"/>
    </source>
</evidence>
<keyword evidence="7" id="KW-1185">Reference proteome</keyword>
<name>A0A7X5KNH2_9FIRM</name>